<sequence>FLHTSETPGVHGQQGSAEQHVLVAQYLSLLGGSSTVRQGIRGAHGAAPGALRSSPGDMGERNGLGVPSSPLRAEARPRGSRQRSWLPRPPGTRGHRGLRGLPACTLSEHSAGHQLLLHSCPSLPPRLPEHRHLLQQSGLYIAPVLHLASGCQWRRRRRSVAFAARAECRPLRSWCFADRRALAVGIGRRRRLCFAALRRGAVAAGGPGHLRLPGLLQSRLWGSDECRR</sequence>
<feature type="non-terminal residue" evidence="2">
    <location>
        <position position="228"/>
    </location>
</feature>
<proteinExistence type="predicted"/>
<dbReference type="EMBL" id="CAJNNV010028390">
    <property type="protein sequence ID" value="CAE8624434.1"/>
    <property type="molecule type" value="Genomic_DNA"/>
</dbReference>
<organism evidence="2 3">
    <name type="scientific">Polarella glacialis</name>
    <name type="common">Dinoflagellate</name>
    <dbReference type="NCBI Taxonomy" id="89957"/>
    <lineage>
        <taxon>Eukaryota</taxon>
        <taxon>Sar</taxon>
        <taxon>Alveolata</taxon>
        <taxon>Dinophyceae</taxon>
        <taxon>Suessiales</taxon>
        <taxon>Suessiaceae</taxon>
        <taxon>Polarella</taxon>
    </lineage>
</organism>
<comment type="caution">
    <text evidence="2">The sequence shown here is derived from an EMBL/GenBank/DDBJ whole genome shotgun (WGS) entry which is preliminary data.</text>
</comment>
<reference evidence="2" key="1">
    <citation type="submission" date="2021-02" db="EMBL/GenBank/DDBJ databases">
        <authorList>
            <person name="Dougan E. K."/>
            <person name="Rhodes N."/>
            <person name="Thang M."/>
            <person name="Chan C."/>
        </authorList>
    </citation>
    <scope>NUCLEOTIDE SEQUENCE</scope>
</reference>
<evidence type="ECO:0000313" key="3">
    <source>
        <dbReference type="Proteomes" id="UP000654075"/>
    </source>
</evidence>
<feature type="non-terminal residue" evidence="2">
    <location>
        <position position="1"/>
    </location>
</feature>
<evidence type="ECO:0000256" key="1">
    <source>
        <dbReference type="SAM" id="MobiDB-lite"/>
    </source>
</evidence>
<keyword evidence="3" id="KW-1185">Reference proteome</keyword>
<name>A0A813GHJ3_POLGL</name>
<feature type="region of interest" description="Disordered" evidence="1">
    <location>
        <begin position="44"/>
        <end position="98"/>
    </location>
</feature>
<evidence type="ECO:0000313" key="2">
    <source>
        <dbReference type="EMBL" id="CAE8624434.1"/>
    </source>
</evidence>
<dbReference type="AlphaFoldDB" id="A0A813GHJ3"/>
<gene>
    <name evidence="2" type="ORF">PGLA1383_LOCUS41559</name>
</gene>
<protein>
    <submittedName>
        <fullName evidence="2">Uncharacterized protein</fullName>
    </submittedName>
</protein>
<accession>A0A813GHJ3</accession>
<dbReference type="Proteomes" id="UP000654075">
    <property type="component" value="Unassembled WGS sequence"/>
</dbReference>